<dbReference type="Proteomes" id="UP001056120">
    <property type="component" value="Linkage Group LG02"/>
</dbReference>
<protein>
    <submittedName>
        <fullName evidence="1">Uncharacterized protein</fullName>
    </submittedName>
</protein>
<reference evidence="1 2" key="2">
    <citation type="journal article" date="2022" name="Mol. Ecol. Resour.">
        <title>The genomes of chicory, endive, great burdock and yacon provide insights into Asteraceae paleo-polyploidization history and plant inulin production.</title>
        <authorList>
            <person name="Fan W."/>
            <person name="Wang S."/>
            <person name="Wang H."/>
            <person name="Wang A."/>
            <person name="Jiang F."/>
            <person name="Liu H."/>
            <person name="Zhao H."/>
            <person name="Xu D."/>
            <person name="Zhang Y."/>
        </authorList>
    </citation>
    <scope>NUCLEOTIDE SEQUENCE [LARGE SCALE GENOMIC DNA]</scope>
    <source>
        <strain evidence="2">cv. Yunnan</strain>
        <tissue evidence="1">Leaves</tissue>
    </source>
</reference>
<comment type="caution">
    <text evidence="1">The sequence shown here is derived from an EMBL/GenBank/DDBJ whole genome shotgun (WGS) entry which is preliminary data.</text>
</comment>
<reference evidence="2" key="1">
    <citation type="journal article" date="2022" name="Mol. Ecol. Resour.">
        <title>The genomes of chicory, endive, great burdock and yacon provide insights into Asteraceae palaeo-polyploidization history and plant inulin production.</title>
        <authorList>
            <person name="Fan W."/>
            <person name="Wang S."/>
            <person name="Wang H."/>
            <person name="Wang A."/>
            <person name="Jiang F."/>
            <person name="Liu H."/>
            <person name="Zhao H."/>
            <person name="Xu D."/>
            <person name="Zhang Y."/>
        </authorList>
    </citation>
    <scope>NUCLEOTIDE SEQUENCE [LARGE SCALE GENOMIC DNA]</scope>
    <source>
        <strain evidence="2">cv. Yunnan</strain>
    </source>
</reference>
<accession>A0ACB9JV33</accession>
<organism evidence="1 2">
    <name type="scientific">Smallanthus sonchifolius</name>
    <dbReference type="NCBI Taxonomy" id="185202"/>
    <lineage>
        <taxon>Eukaryota</taxon>
        <taxon>Viridiplantae</taxon>
        <taxon>Streptophyta</taxon>
        <taxon>Embryophyta</taxon>
        <taxon>Tracheophyta</taxon>
        <taxon>Spermatophyta</taxon>
        <taxon>Magnoliopsida</taxon>
        <taxon>eudicotyledons</taxon>
        <taxon>Gunneridae</taxon>
        <taxon>Pentapetalae</taxon>
        <taxon>asterids</taxon>
        <taxon>campanulids</taxon>
        <taxon>Asterales</taxon>
        <taxon>Asteraceae</taxon>
        <taxon>Asteroideae</taxon>
        <taxon>Heliantheae alliance</taxon>
        <taxon>Millerieae</taxon>
        <taxon>Smallanthus</taxon>
    </lineage>
</organism>
<name>A0ACB9JV33_9ASTR</name>
<gene>
    <name evidence="1" type="ORF">L1987_05279</name>
</gene>
<dbReference type="EMBL" id="CM042019">
    <property type="protein sequence ID" value="KAI3823835.1"/>
    <property type="molecule type" value="Genomic_DNA"/>
</dbReference>
<evidence type="ECO:0000313" key="2">
    <source>
        <dbReference type="Proteomes" id="UP001056120"/>
    </source>
</evidence>
<evidence type="ECO:0000313" key="1">
    <source>
        <dbReference type="EMBL" id="KAI3823835.1"/>
    </source>
</evidence>
<proteinExistence type="predicted"/>
<keyword evidence="2" id="KW-1185">Reference proteome</keyword>
<sequence length="166" mass="18804">MKKLYKKSTVHPSPSLISDHLALLPAAIFTLTLTLSPEDKEVLAYLVSSTTNTTTAAHSPLFNCSCFRCYMSYWVRWDSSPNRHLIHQIIDAFEDALVQNKRDKTKKDRKKKVRTTNSNEDATIAESTELSRSPELNESESVGGCEEGPVRKLVSFIGERIWTVWT</sequence>